<evidence type="ECO:0000256" key="5">
    <source>
        <dbReference type="ARBA" id="ARBA00022824"/>
    </source>
</evidence>
<comment type="caution">
    <text evidence="10">The sequence shown here is derived from an EMBL/GenBank/DDBJ whole genome shotgun (WGS) entry which is preliminary data.</text>
</comment>
<dbReference type="PANTHER" id="PTHR13117">
    <property type="entry name" value="ENDOPLASMIC RETICULUM MULTISPAN TRANSMEMBRANE PROTEIN-RELATED"/>
    <property type="match status" value="1"/>
</dbReference>
<feature type="transmembrane region" description="Helical" evidence="9">
    <location>
        <begin position="102"/>
        <end position="124"/>
    </location>
</feature>
<accession>A0A2G9GS77</accession>
<evidence type="ECO:0000256" key="7">
    <source>
        <dbReference type="ARBA" id="ARBA00023136"/>
    </source>
</evidence>
<evidence type="ECO:0000256" key="8">
    <source>
        <dbReference type="ARBA" id="ARBA00045912"/>
    </source>
</evidence>
<feature type="transmembrane region" description="Helical" evidence="9">
    <location>
        <begin position="136"/>
        <end position="155"/>
    </location>
</feature>
<dbReference type="EMBL" id="NKXS01003915">
    <property type="protein sequence ID" value="PIN08098.1"/>
    <property type="molecule type" value="Genomic_DNA"/>
</dbReference>
<feature type="transmembrane region" description="Helical" evidence="9">
    <location>
        <begin position="53"/>
        <end position="71"/>
    </location>
</feature>
<feature type="transmembrane region" description="Helical" evidence="9">
    <location>
        <begin position="367"/>
        <end position="390"/>
    </location>
</feature>
<keyword evidence="11" id="KW-1185">Reference proteome</keyword>
<dbReference type="STRING" id="429701.A0A2G9GS77"/>
<dbReference type="GO" id="GO:0034203">
    <property type="term" value="P:glycolipid translocation"/>
    <property type="evidence" value="ECO:0007669"/>
    <property type="project" value="TreeGrafter"/>
</dbReference>
<feature type="transmembrane region" description="Helical" evidence="9">
    <location>
        <begin position="327"/>
        <end position="347"/>
    </location>
</feature>
<feature type="transmembrane region" description="Helical" evidence="9">
    <location>
        <begin position="202"/>
        <end position="222"/>
    </location>
</feature>
<organism evidence="10 11">
    <name type="scientific">Handroanthus impetiginosus</name>
    <dbReference type="NCBI Taxonomy" id="429701"/>
    <lineage>
        <taxon>Eukaryota</taxon>
        <taxon>Viridiplantae</taxon>
        <taxon>Streptophyta</taxon>
        <taxon>Embryophyta</taxon>
        <taxon>Tracheophyta</taxon>
        <taxon>Spermatophyta</taxon>
        <taxon>Magnoliopsida</taxon>
        <taxon>eudicotyledons</taxon>
        <taxon>Gunneridae</taxon>
        <taxon>Pentapetalae</taxon>
        <taxon>asterids</taxon>
        <taxon>lamiids</taxon>
        <taxon>Lamiales</taxon>
        <taxon>Bignoniaceae</taxon>
        <taxon>Crescentiina</taxon>
        <taxon>Tabebuia alliance</taxon>
        <taxon>Handroanthus</taxon>
    </lineage>
</organism>
<feature type="transmembrane region" description="Helical" evidence="9">
    <location>
        <begin position="402"/>
        <end position="418"/>
    </location>
</feature>
<dbReference type="CDD" id="cd13130">
    <property type="entry name" value="MATE_rft1"/>
    <property type="match status" value="1"/>
</dbReference>
<evidence type="ECO:0000256" key="1">
    <source>
        <dbReference type="ARBA" id="ARBA00004477"/>
    </source>
</evidence>
<keyword evidence="7 9" id="KW-0472">Membrane</keyword>
<evidence type="ECO:0000256" key="6">
    <source>
        <dbReference type="ARBA" id="ARBA00022989"/>
    </source>
</evidence>
<name>A0A2G9GS77_9LAMI</name>
<gene>
    <name evidence="10" type="ORF">CDL12_19329</name>
</gene>
<reference evidence="11" key="1">
    <citation type="journal article" date="2018" name="Gigascience">
        <title>Genome assembly of the Pink Ipe (Handroanthus impetiginosus, Bignoniaceae), a highly valued, ecologically keystone Neotropical timber forest tree.</title>
        <authorList>
            <person name="Silva-Junior O.B."/>
            <person name="Grattapaglia D."/>
            <person name="Novaes E."/>
            <person name="Collevatti R.G."/>
        </authorList>
    </citation>
    <scope>NUCLEOTIDE SEQUENCE [LARGE SCALE GENOMIC DNA]</scope>
    <source>
        <strain evidence="11">cv. UFG-1</strain>
    </source>
</reference>
<dbReference type="AlphaFoldDB" id="A0A2G9GS77"/>
<feature type="transmembrane region" description="Helical" evidence="9">
    <location>
        <begin position="465"/>
        <end position="483"/>
    </location>
</feature>
<comment type="subcellular location">
    <subcellularLocation>
        <location evidence="1 9">Endoplasmic reticulum membrane</location>
        <topology evidence="1 9">Multi-pass membrane protein</topology>
    </subcellularLocation>
</comment>
<keyword evidence="5" id="KW-0256">Endoplasmic reticulum</keyword>
<dbReference type="InterPro" id="IPR007594">
    <property type="entry name" value="RFT1"/>
</dbReference>
<evidence type="ECO:0000313" key="11">
    <source>
        <dbReference type="Proteomes" id="UP000231279"/>
    </source>
</evidence>
<protein>
    <recommendedName>
        <fullName evidence="9">Protein RFT1 homolog</fullName>
    </recommendedName>
</protein>
<dbReference type="Pfam" id="PF04506">
    <property type="entry name" value="Rft-1"/>
    <property type="match status" value="1"/>
</dbReference>
<sequence>MVSRMSSSQAADGGAAADLPRTFKYLLATQFLSRGIPFIFNSWIVRHLSEEDYALYAVQFHLFVTCVLFISREGFRRACMRADIRCDGTSAAEANAAKLLKVAWMTFPLGILVTLAACVFVFWLQDLSYSSPYAQAILINGLACAIELLAEPFYILSQNLVLLRLRLVVETVATLSRCIVTYILILKQPGLEKAIVFSLSQVAYGASILLGYWGYFLLFRLYSTSVLFPFRLGNNIGYDRPLANMCGIFTLQSIRKLILQEGEKMVLVWFDTPYNQAVYGLVEKLGSLVVRLVFLPFEESSYATFARCASGNNEEKKKNLEKRLTDALKLVLLIGLVVIAFGPSYSYSLIRVLYGRKWSDGEASTALQYYCLYVIVLAMNGTSEAFLHAVATENQLKQSNDFLLVFSLIYIILNVLLIRSAGAIGLILANSLNMIFRIVYSAIFIRKYFKGSSSFSFRGCLPAGFELLLVSGVATFILGRIYLTRDNFWTTFTIHFSFGLACFSMAAFVIYQKEKPFISKIVRFREHAD</sequence>
<proteinExistence type="inferred from homology"/>
<comment type="pathway">
    <text evidence="2">Protein modification; protein glycosylation.</text>
</comment>
<dbReference type="PANTHER" id="PTHR13117:SF5">
    <property type="entry name" value="PROTEIN RFT1 HOMOLOG"/>
    <property type="match status" value="1"/>
</dbReference>
<comment type="function">
    <text evidence="8 9">Intramembrane glycolipid transporter that operates in the biosynthetic pathway of dolichol-linked oligosaccharides, the glycan precursors employed in protein asparagine (N)-glycosylation. The sequential addition of sugars to dolichol pyrophosphate produces dolichol-linked oligosaccharides containing fourteen sugars, including two GlcNAcs, nine mannoses and three glucoses. Once assembled, the oligosaccharide is transferred from the lipid to nascent proteins by oligosaccharyltransferases. The assembly of dolichol-linked oligosaccharides begins on the cytosolic side of the endoplasmic reticulum membrane and finishes in its lumen. RFT1 could mediate the translocation of the cytosolically oriented intermediate DolPP-GlcNAc2Man5, produced by ALG11, into the ER lumen where dolichol-linked oligosaccharides assembly continues. However, the intramembrane lipid transporter activity could not be confirmed in vitro.</text>
</comment>
<comment type="similarity">
    <text evidence="3 9">Belongs to the RFT1 family.</text>
</comment>
<evidence type="ECO:0000256" key="4">
    <source>
        <dbReference type="ARBA" id="ARBA00022692"/>
    </source>
</evidence>
<evidence type="ECO:0000313" key="10">
    <source>
        <dbReference type="EMBL" id="PIN08098.1"/>
    </source>
</evidence>
<dbReference type="OrthoDB" id="9979195at2759"/>
<evidence type="ECO:0000256" key="2">
    <source>
        <dbReference type="ARBA" id="ARBA00004922"/>
    </source>
</evidence>
<evidence type="ECO:0000256" key="3">
    <source>
        <dbReference type="ARBA" id="ARBA00010288"/>
    </source>
</evidence>
<feature type="transmembrane region" description="Helical" evidence="9">
    <location>
        <begin position="167"/>
        <end position="186"/>
    </location>
</feature>
<feature type="transmembrane region" description="Helical" evidence="9">
    <location>
        <begin position="424"/>
        <end position="445"/>
    </location>
</feature>
<keyword evidence="4 9" id="KW-0812">Transmembrane</keyword>
<feature type="transmembrane region" description="Helical" evidence="9">
    <location>
        <begin position="489"/>
        <end position="511"/>
    </location>
</feature>
<keyword evidence="6 9" id="KW-1133">Transmembrane helix</keyword>
<evidence type="ECO:0000256" key="9">
    <source>
        <dbReference type="RuleBase" id="RU365067"/>
    </source>
</evidence>
<dbReference type="GO" id="GO:0005789">
    <property type="term" value="C:endoplasmic reticulum membrane"/>
    <property type="evidence" value="ECO:0007669"/>
    <property type="project" value="UniProtKB-SubCell"/>
</dbReference>
<dbReference type="Proteomes" id="UP000231279">
    <property type="component" value="Unassembled WGS sequence"/>
</dbReference>
<dbReference type="GO" id="GO:0006488">
    <property type="term" value="P:dolichol-linked oligosaccharide biosynthetic process"/>
    <property type="evidence" value="ECO:0007669"/>
    <property type="project" value="InterPro"/>
</dbReference>